<evidence type="ECO:0000256" key="1">
    <source>
        <dbReference type="ARBA" id="ARBA00022723"/>
    </source>
</evidence>
<protein>
    <recommendedName>
        <fullName evidence="9">MULE transposase domain-containing protein</fullName>
    </recommendedName>
</protein>
<comment type="caution">
    <text evidence="7">The sequence shown here is derived from an EMBL/GenBank/DDBJ whole genome shotgun (WGS) entry which is preliminary data.</text>
</comment>
<dbReference type="Pfam" id="PF04500">
    <property type="entry name" value="FLYWCH"/>
    <property type="match status" value="1"/>
</dbReference>
<evidence type="ECO:0000256" key="4">
    <source>
        <dbReference type="SAM" id="MobiDB-lite"/>
    </source>
</evidence>
<accession>A0AAE1DVK9</accession>
<dbReference type="InterPro" id="IPR018289">
    <property type="entry name" value="MULE_transposase_dom"/>
</dbReference>
<dbReference type="Proteomes" id="UP001283361">
    <property type="component" value="Unassembled WGS sequence"/>
</dbReference>
<gene>
    <name evidence="7" type="ORF">RRG08_003412</name>
</gene>
<sequence>MEKYTTSTGHTGIILQGYRFRIDRAGKSVSSWRCVKSSCKARCQTDLDISTVLKQTNEHNHEPESEAFIARHEARQACKRKATELMNEKPSKIACAEALSSHHLDYNAVKQFREAVYKACLKIRPPLPKNRQETFQANTFSKHVWKNDAENNIVMLKSEECLNFLSSVTDIYADGTFKYCARYFYQLYTIHGLQDGMYVPCVYFLLPAKTTDTYRVMFQYLVDACPALLSSSINLHLDLEIAAHRAAKSIFPSCTIIACHFHVSQAWYRKIQSLNLTKEYKDSSSSIGSWLKLFFGLPALPPSAVGDCFADILFPRIPDDPRASLFSDYIVSTYIDEFSEFPPAIWASDNIKGRTTNACESFHFHFSKYFNCPHPNIFVSIEAVDEEMKKSTLKIRAVRNRSCGETKGVEAIKQKEACVRDFKMGTITMEQFIHVIGKKMLPTVLGHKNKPVLLPAPVPWKTDKNFNGACIWNQRDARLSGSHIKSLPFKPRVVLDPQNSMGVDLSSYSGVLNPFNVDPRWNQTFGHPLPFYPRENLGEWNLVFVNQQFVPEQCPDERKTRRSYKDASSSRMAMSETYEDSQETYGESLDRHLQPQHFYQEEEQCPDENIQDSQETDGESLTFYLHPRDGHQEEKQCSATLDYVDDGIKYLGQIEISSMAVSATTQDSQETDGECVTSDCHFFGLPKLTLPNTCKWFRSLWLQECNTSAIAASRLSQEVRRCSDERRLEDSAKMLEQMGTSGMAVLATHEDSQTADYILSVTYNHKTFTRRKSNAQTSGNGTSCKDASTYVNILLQGSHNTTGDSLTADIIPTEWSPGRRAVCGCPATSGDSHPRIGACSLGGSNGRNRGGSNVLPPHAPHYHEDCKLMPYYPGHPDCLLRIQIPLAARVCGARPLTHAILPWSPRLLA</sequence>
<evidence type="ECO:0000313" key="7">
    <source>
        <dbReference type="EMBL" id="KAK3784604.1"/>
    </source>
</evidence>
<proteinExistence type="predicted"/>
<feature type="region of interest" description="Disordered" evidence="4">
    <location>
        <begin position="555"/>
        <end position="589"/>
    </location>
</feature>
<keyword evidence="8" id="KW-1185">Reference proteome</keyword>
<evidence type="ECO:0000256" key="2">
    <source>
        <dbReference type="ARBA" id="ARBA00022771"/>
    </source>
</evidence>
<evidence type="ECO:0000259" key="5">
    <source>
        <dbReference type="Pfam" id="PF04500"/>
    </source>
</evidence>
<evidence type="ECO:0000313" key="8">
    <source>
        <dbReference type="Proteomes" id="UP001283361"/>
    </source>
</evidence>
<keyword evidence="2" id="KW-0863">Zinc-finger</keyword>
<feature type="compositionally biased region" description="Basic and acidic residues" evidence="4">
    <location>
        <begin position="555"/>
        <end position="565"/>
    </location>
</feature>
<feature type="domain" description="FLYWCH-type" evidence="5">
    <location>
        <begin position="4"/>
        <end position="61"/>
    </location>
</feature>
<dbReference type="EMBL" id="JAWDGP010002226">
    <property type="protein sequence ID" value="KAK3784604.1"/>
    <property type="molecule type" value="Genomic_DNA"/>
</dbReference>
<reference evidence="7" key="1">
    <citation type="journal article" date="2023" name="G3 (Bethesda)">
        <title>A reference genome for the long-term kleptoplast-retaining sea slug Elysia crispata morphotype clarki.</title>
        <authorList>
            <person name="Eastman K.E."/>
            <person name="Pendleton A.L."/>
            <person name="Shaikh M.A."/>
            <person name="Suttiyut T."/>
            <person name="Ogas R."/>
            <person name="Tomko P."/>
            <person name="Gavelis G."/>
            <person name="Widhalm J.R."/>
            <person name="Wisecaver J.H."/>
        </authorList>
    </citation>
    <scope>NUCLEOTIDE SEQUENCE</scope>
    <source>
        <strain evidence="7">ECLA1</strain>
    </source>
</reference>
<keyword evidence="3" id="KW-0862">Zinc</keyword>
<dbReference type="Gene3D" id="2.20.25.240">
    <property type="match status" value="1"/>
</dbReference>
<evidence type="ECO:0008006" key="9">
    <source>
        <dbReference type="Google" id="ProtNLM"/>
    </source>
</evidence>
<name>A0AAE1DVK9_9GAST</name>
<evidence type="ECO:0000259" key="6">
    <source>
        <dbReference type="Pfam" id="PF10551"/>
    </source>
</evidence>
<dbReference type="Pfam" id="PF10551">
    <property type="entry name" value="MULE"/>
    <property type="match status" value="1"/>
</dbReference>
<dbReference type="AlphaFoldDB" id="A0AAE1DVK9"/>
<keyword evidence="1" id="KW-0479">Metal-binding</keyword>
<feature type="domain" description="MULE transposase" evidence="6">
    <location>
        <begin position="172"/>
        <end position="265"/>
    </location>
</feature>
<organism evidence="7 8">
    <name type="scientific">Elysia crispata</name>
    <name type="common">lettuce slug</name>
    <dbReference type="NCBI Taxonomy" id="231223"/>
    <lineage>
        <taxon>Eukaryota</taxon>
        <taxon>Metazoa</taxon>
        <taxon>Spiralia</taxon>
        <taxon>Lophotrochozoa</taxon>
        <taxon>Mollusca</taxon>
        <taxon>Gastropoda</taxon>
        <taxon>Heterobranchia</taxon>
        <taxon>Euthyneura</taxon>
        <taxon>Panpulmonata</taxon>
        <taxon>Sacoglossa</taxon>
        <taxon>Placobranchoidea</taxon>
        <taxon>Plakobranchidae</taxon>
        <taxon>Elysia</taxon>
    </lineage>
</organism>
<dbReference type="GO" id="GO:0008270">
    <property type="term" value="F:zinc ion binding"/>
    <property type="evidence" value="ECO:0007669"/>
    <property type="project" value="UniProtKB-KW"/>
</dbReference>
<evidence type="ECO:0000256" key="3">
    <source>
        <dbReference type="ARBA" id="ARBA00022833"/>
    </source>
</evidence>
<dbReference type="InterPro" id="IPR007588">
    <property type="entry name" value="Znf_FLYWCH"/>
</dbReference>